<gene>
    <name evidence="2" type="ORF">TSPI_08696</name>
</gene>
<sequence length="207" mass="23671">MPKAKKLPLLASGLGRRRSPSINRFPAFFPPSLEHLKNLSIVGRGKIFFCSNIQFHSPPLFNMSYVATLDVIRHEKSNLHFFIQWKWANGRCSLSLFQLDNDAFLGSRQDRFNEVTGDASSLSHKKPQPNPTRCSQVQCLLVSRRLQSLPCHLQPRSRMGCKYACRVQQCRLQLANIGPVRWSGKRDTKAPKPINENVHQTRLSHIQ</sequence>
<dbReference type="Proteomes" id="UP001558632">
    <property type="component" value="Unassembled WGS sequence"/>
</dbReference>
<keyword evidence="2" id="KW-0645">Protease</keyword>
<evidence type="ECO:0000313" key="2">
    <source>
        <dbReference type="EMBL" id="KAL1233648.1"/>
    </source>
</evidence>
<evidence type="ECO:0000256" key="1">
    <source>
        <dbReference type="SAM" id="MobiDB-lite"/>
    </source>
</evidence>
<accession>A0ABR3KBU5</accession>
<comment type="caution">
    <text evidence="2">The sequence shown here is derived from an EMBL/GenBank/DDBJ whole genome shotgun (WGS) entry which is preliminary data.</text>
</comment>
<name>A0ABR3KBU5_TRISP</name>
<dbReference type="EMBL" id="JBEUSY010000432">
    <property type="protein sequence ID" value="KAL1233648.1"/>
    <property type="molecule type" value="Genomic_DNA"/>
</dbReference>
<reference evidence="2 3" key="1">
    <citation type="submission" date="2024-07" db="EMBL/GenBank/DDBJ databases">
        <title>Enhanced genomic and transcriptomic resources for Trichinella pseudospiralis and T. spiralis underpin the discovery of pronounced molecular differences between stages and species.</title>
        <authorList>
            <person name="Pasi K.K."/>
            <person name="La Rosa G."/>
            <person name="Gomez-Morales M.A."/>
            <person name="Tosini F."/>
            <person name="Sumanam S."/>
            <person name="Young N.D."/>
            <person name="Chang B.C."/>
            <person name="Robin G.B."/>
        </authorList>
    </citation>
    <scope>NUCLEOTIDE SEQUENCE [LARGE SCALE GENOMIC DNA]</scope>
    <source>
        <strain evidence="2">ISS534</strain>
    </source>
</reference>
<dbReference type="GO" id="GO:0004177">
    <property type="term" value="F:aminopeptidase activity"/>
    <property type="evidence" value="ECO:0007669"/>
    <property type="project" value="UniProtKB-KW"/>
</dbReference>
<keyword evidence="2" id="KW-0031">Aminopeptidase</keyword>
<protein>
    <submittedName>
        <fullName evidence="2">Cytosol aminopeptidase</fullName>
    </submittedName>
</protein>
<proteinExistence type="predicted"/>
<feature type="region of interest" description="Disordered" evidence="1">
    <location>
        <begin position="183"/>
        <end position="207"/>
    </location>
</feature>
<evidence type="ECO:0000313" key="3">
    <source>
        <dbReference type="Proteomes" id="UP001558632"/>
    </source>
</evidence>
<organism evidence="2 3">
    <name type="scientific">Trichinella spiralis</name>
    <name type="common">Trichina worm</name>
    <dbReference type="NCBI Taxonomy" id="6334"/>
    <lineage>
        <taxon>Eukaryota</taxon>
        <taxon>Metazoa</taxon>
        <taxon>Ecdysozoa</taxon>
        <taxon>Nematoda</taxon>
        <taxon>Enoplea</taxon>
        <taxon>Dorylaimia</taxon>
        <taxon>Trichinellida</taxon>
        <taxon>Trichinellidae</taxon>
        <taxon>Trichinella</taxon>
    </lineage>
</organism>
<keyword evidence="2" id="KW-0378">Hydrolase</keyword>
<keyword evidence="3" id="KW-1185">Reference proteome</keyword>
<feature type="compositionally biased region" description="Polar residues" evidence="1">
    <location>
        <begin position="197"/>
        <end position="207"/>
    </location>
</feature>